<dbReference type="RefSeq" id="WP_179647698.1">
    <property type="nucleotide sequence ID" value="NZ_JACBZM010000001.1"/>
</dbReference>
<dbReference type="Proteomes" id="UP000562045">
    <property type="component" value="Unassembled WGS sequence"/>
</dbReference>
<name>A0A7Z0CJD1_9ACTN</name>
<dbReference type="EMBL" id="JACBZM010000001">
    <property type="protein sequence ID" value="NYI43546.1"/>
    <property type="molecule type" value="Genomic_DNA"/>
</dbReference>
<protein>
    <recommendedName>
        <fullName evidence="4">Secreted protein</fullName>
    </recommendedName>
</protein>
<evidence type="ECO:0000313" key="3">
    <source>
        <dbReference type="Proteomes" id="UP000562045"/>
    </source>
</evidence>
<feature type="chain" id="PRO_5038734895" description="Secreted protein" evidence="1">
    <location>
        <begin position="24"/>
        <end position="291"/>
    </location>
</feature>
<reference evidence="2 3" key="1">
    <citation type="submission" date="2020-07" db="EMBL/GenBank/DDBJ databases">
        <title>Sequencing the genomes of 1000 actinobacteria strains.</title>
        <authorList>
            <person name="Klenk H.-P."/>
        </authorList>
    </citation>
    <scope>NUCLEOTIDE SEQUENCE [LARGE SCALE GENOMIC DNA]</scope>
    <source>
        <strain evidence="2 3">DSM 15131</strain>
    </source>
</reference>
<dbReference type="AlphaFoldDB" id="A0A7Z0CJD1"/>
<evidence type="ECO:0000313" key="2">
    <source>
        <dbReference type="EMBL" id="NYI43546.1"/>
    </source>
</evidence>
<sequence>MSTRTLRRTTAALACLALATGLAGCSGDDGGGDPDRLVVTPVTDGSTSGLSPRGDGTRASVAGYTIEDVRLPGADRTGEVSFRIVDEAGKALTDYTPEQTKLLHLYVVRDDLGEFRHVHPELGEDGTWRGRVDLGGGGWWRVVTEFIPQGADRPVVLGTSQRVPGKWRPAVVPTGDAAATSDDGVVRIGLDGHGEVGSNGRLRISVATPHGEPLQLGSYLGATAHLTGFAIGTGGFVHVHPLGAPEVTDDGTILTFHTTFTEPGSYRMFVQVRVDGLLHQVAVTATVDPEA</sequence>
<comment type="caution">
    <text evidence="2">The sequence shown here is derived from an EMBL/GenBank/DDBJ whole genome shotgun (WGS) entry which is preliminary data.</text>
</comment>
<accession>A0A7Z0CJD1</accession>
<organism evidence="2 3">
    <name type="scientific">Nocardioides aromaticivorans</name>
    <dbReference type="NCBI Taxonomy" id="200618"/>
    <lineage>
        <taxon>Bacteria</taxon>
        <taxon>Bacillati</taxon>
        <taxon>Actinomycetota</taxon>
        <taxon>Actinomycetes</taxon>
        <taxon>Propionibacteriales</taxon>
        <taxon>Nocardioidaceae</taxon>
        <taxon>Nocardioides</taxon>
    </lineage>
</organism>
<feature type="signal peptide" evidence="1">
    <location>
        <begin position="1"/>
        <end position="23"/>
    </location>
</feature>
<proteinExistence type="predicted"/>
<dbReference type="PROSITE" id="PS51257">
    <property type="entry name" value="PROKAR_LIPOPROTEIN"/>
    <property type="match status" value="1"/>
</dbReference>
<evidence type="ECO:0000256" key="1">
    <source>
        <dbReference type="SAM" id="SignalP"/>
    </source>
</evidence>
<keyword evidence="1" id="KW-0732">Signal</keyword>
<gene>
    <name evidence="2" type="ORF">BJ993_000626</name>
</gene>
<evidence type="ECO:0008006" key="4">
    <source>
        <dbReference type="Google" id="ProtNLM"/>
    </source>
</evidence>